<sequence length="92" mass="9517">MNGSKLGAVFAVLACAVAGCASQPKGHVVSTGPGIVVQETKPAGYPTTRIEKDDLGNCTRIEEDFTPGLTVQGNKTWNKVSKITSLGINCPA</sequence>
<comment type="caution">
    <text evidence="2">The sequence shown here is derived from an EMBL/GenBank/DDBJ whole genome shotgun (WGS) entry which is preliminary data.</text>
</comment>
<protein>
    <recommendedName>
        <fullName evidence="4">Lipoprotein</fullName>
    </recommendedName>
</protein>
<reference evidence="2 3" key="1">
    <citation type="submission" date="2020-03" db="EMBL/GenBank/DDBJ databases">
        <authorList>
            <person name="Lai Q."/>
        </authorList>
    </citation>
    <scope>NUCLEOTIDE SEQUENCE [LARGE SCALE GENOMIC DNA]</scope>
    <source>
        <strain evidence="2 3">CCUG 25036</strain>
    </source>
</reference>
<name>A0A7X5ZJH6_9GAMM</name>
<dbReference type="Proteomes" id="UP000490980">
    <property type="component" value="Unassembled WGS sequence"/>
</dbReference>
<feature type="chain" id="PRO_5031458524" description="Lipoprotein" evidence="1">
    <location>
        <begin position="22"/>
        <end position="92"/>
    </location>
</feature>
<dbReference type="EMBL" id="JAARLZ010000008">
    <property type="protein sequence ID" value="NII07760.1"/>
    <property type="molecule type" value="Genomic_DNA"/>
</dbReference>
<keyword evidence="3" id="KW-1185">Reference proteome</keyword>
<proteinExistence type="predicted"/>
<accession>A0A7X5ZJH6</accession>
<evidence type="ECO:0000313" key="2">
    <source>
        <dbReference type="EMBL" id="NII07760.1"/>
    </source>
</evidence>
<organism evidence="2 3">
    <name type="scientific">Luteibacter anthropi</name>
    <dbReference type="NCBI Taxonomy" id="564369"/>
    <lineage>
        <taxon>Bacteria</taxon>
        <taxon>Pseudomonadati</taxon>
        <taxon>Pseudomonadota</taxon>
        <taxon>Gammaproteobacteria</taxon>
        <taxon>Lysobacterales</taxon>
        <taxon>Rhodanobacteraceae</taxon>
        <taxon>Luteibacter</taxon>
    </lineage>
</organism>
<dbReference type="PROSITE" id="PS51257">
    <property type="entry name" value="PROKAR_LIPOPROTEIN"/>
    <property type="match status" value="1"/>
</dbReference>
<dbReference type="RefSeq" id="WP_166949913.1">
    <property type="nucleotide sequence ID" value="NZ_JAARLZ010000008.1"/>
</dbReference>
<evidence type="ECO:0000313" key="3">
    <source>
        <dbReference type="Proteomes" id="UP000490980"/>
    </source>
</evidence>
<gene>
    <name evidence="2" type="ORF">HBF25_15350</name>
</gene>
<dbReference type="AlphaFoldDB" id="A0A7X5ZJH6"/>
<keyword evidence="1" id="KW-0732">Signal</keyword>
<feature type="signal peptide" evidence="1">
    <location>
        <begin position="1"/>
        <end position="21"/>
    </location>
</feature>
<evidence type="ECO:0000256" key="1">
    <source>
        <dbReference type="SAM" id="SignalP"/>
    </source>
</evidence>
<evidence type="ECO:0008006" key="4">
    <source>
        <dbReference type="Google" id="ProtNLM"/>
    </source>
</evidence>